<gene>
    <name evidence="8" type="primary">marC_1</name>
    <name evidence="8" type="ORF">Ate02nite_70740</name>
</gene>
<keyword evidence="5 7" id="KW-1133">Transmembrane helix</keyword>
<feature type="transmembrane region" description="Helical" evidence="7">
    <location>
        <begin position="108"/>
        <end position="131"/>
    </location>
</feature>
<evidence type="ECO:0000313" key="8">
    <source>
        <dbReference type="EMBL" id="GIF24344.1"/>
    </source>
</evidence>
<evidence type="ECO:0000256" key="7">
    <source>
        <dbReference type="RuleBase" id="RU362048"/>
    </source>
</evidence>
<dbReference type="AlphaFoldDB" id="A0A919NUU5"/>
<feature type="transmembrane region" description="Helical" evidence="7">
    <location>
        <begin position="78"/>
        <end position="96"/>
    </location>
</feature>
<organism evidence="8 9">
    <name type="scientific">Paractinoplanes tereljensis</name>
    <dbReference type="NCBI Taxonomy" id="571912"/>
    <lineage>
        <taxon>Bacteria</taxon>
        <taxon>Bacillati</taxon>
        <taxon>Actinomycetota</taxon>
        <taxon>Actinomycetes</taxon>
        <taxon>Micromonosporales</taxon>
        <taxon>Micromonosporaceae</taxon>
        <taxon>Paractinoplanes</taxon>
    </lineage>
</organism>
<comment type="similarity">
    <text evidence="2 7">Belongs to the UPF0056 (MarC) family.</text>
</comment>
<keyword evidence="4 7" id="KW-0812">Transmembrane</keyword>
<sequence>MRVNLKFLGEVYVTLLVIVDPPGMVPVFLALTGTMPPRQRMKAGTQAVLLALGVIVGFAVAGQTLLDYLHVQLPALQGAGGLLLVLVALQLLTGKADETEQQGGTTNVALVPIGTPLLAGPGAIVATMLFVRRADGLAEYAVIGLGILLVMLTVWLVLRFSGGIVKLLRPAGIEVLTRIAGLLLAAIAVQLIADAVDAFVELYTAAYSG</sequence>
<evidence type="ECO:0000313" key="9">
    <source>
        <dbReference type="Proteomes" id="UP000623608"/>
    </source>
</evidence>
<dbReference type="PANTHER" id="PTHR33508:SF1">
    <property type="entry name" value="UPF0056 MEMBRANE PROTEIN YHCE"/>
    <property type="match status" value="1"/>
</dbReference>
<evidence type="ECO:0000256" key="6">
    <source>
        <dbReference type="ARBA" id="ARBA00023136"/>
    </source>
</evidence>
<dbReference type="Pfam" id="PF01914">
    <property type="entry name" value="MarC"/>
    <property type="match status" value="1"/>
</dbReference>
<name>A0A919NUU5_9ACTN</name>
<keyword evidence="6 7" id="KW-0472">Membrane</keyword>
<protein>
    <recommendedName>
        <fullName evidence="7">UPF0056 membrane protein</fullName>
    </recommendedName>
</protein>
<feature type="transmembrane region" description="Helical" evidence="7">
    <location>
        <begin position="47"/>
        <end position="66"/>
    </location>
</feature>
<evidence type="ECO:0000256" key="1">
    <source>
        <dbReference type="ARBA" id="ARBA00004651"/>
    </source>
</evidence>
<keyword evidence="9" id="KW-1185">Reference proteome</keyword>
<dbReference type="EMBL" id="BOMY01000044">
    <property type="protein sequence ID" value="GIF24344.1"/>
    <property type="molecule type" value="Genomic_DNA"/>
</dbReference>
<evidence type="ECO:0000256" key="2">
    <source>
        <dbReference type="ARBA" id="ARBA00009784"/>
    </source>
</evidence>
<reference evidence="8" key="1">
    <citation type="submission" date="2021-01" db="EMBL/GenBank/DDBJ databases">
        <title>Whole genome shotgun sequence of Actinoplanes tereljensis NBRC 105297.</title>
        <authorList>
            <person name="Komaki H."/>
            <person name="Tamura T."/>
        </authorList>
    </citation>
    <scope>NUCLEOTIDE SEQUENCE</scope>
    <source>
        <strain evidence="8">NBRC 105297</strain>
    </source>
</reference>
<keyword evidence="3" id="KW-1003">Cell membrane</keyword>
<dbReference type="NCBIfam" id="TIGR00427">
    <property type="entry name" value="NAAT family transporter"/>
    <property type="match status" value="1"/>
</dbReference>
<comment type="caution">
    <text evidence="8">The sequence shown here is derived from an EMBL/GenBank/DDBJ whole genome shotgun (WGS) entry which is preliminary data.</text>
</comment>
<dbReference type="Proteomes" id="UP000623608">
    <property type="component" value="Unassembled WGS sequence"/>
</dbReference>
<dbReference type="PANTHER" id="PTHR33508">
    <property type="entry name" value="UPF0056 MEMBRANE PROTEIN YHCE"/>
    <property type="match status" value="1"/>
</dbReference>
<evidence type="ECO:0000256" key="5">
    <source>
        <dbReference type="ARBA" id="ARBA00022989"/>
    </source>
</evidence>
<comment type="subcellular location">
    <subcellularLocation>
        <location evidence="1 7">Cell membrane</location>
        <topology evidence="1 7">Multi-pass membrane protein</topology>
    </subcellularLocation>
</comment>
<dbReference type="InterPro" id="IPR002771">
    <property type="entry name" value="Multi_antbiot-R_MarC"/>
</dbReference>
<feature type="transmembrane region" description="Helical" evidence="7">
    <location>
        <begin position="12"/>
        <end position="35"/>
    </location>
</feature>
<proteinExistence type="inferred from homology"/>
<dbReference type="GO" id="GO:0005886">
    <property type="term" value="C:plasma membrane"/>
    <property type="evidence" value="ECO:0007669"/>
    <property type="project" value="UniProtKB-SubCell"/>
</dbReference>
<accession>A0A919NUU5</accession>
<evidence type="ECO:0000256" key="4">
    <source>
        <dbReference type="ARBA" id="ARBA00022692"/>
    </source>
</evidence>
<comment type="caution">
    <text evidence="7">Lacks conserved residue(s) required for the propagation of feature annotation.</text>
</comment>
<feature type="transmembrane region" description="Helical" evidence="7">
    <location>
        <begin position="137"/>
        <end position="158"/>
    </location>
</feature>
<evidence type="ECO:0000256" key="3">
    <source>
        <dbReference type="ARBA" id="ARBA00022475"/>
    </source>
</evidence>